<dbReference type="CDD" id="cd15830">
    <property type="entry name" value="BamD"/>
    <property type="match status" value="1"/>
</dbReference>
<dbReference type="GO" id="GO:1990063">
    <property type="term" value="C:Bam protein complex"/>
    <property type="evidence" value="ECO:0007669"/>
    <property type="project" value="TreeGrafter"/>
</dbReference>
<dbReference type="InterPro" id="IPR017689">
    <property type="entry name" value="BamD"/>
</dbReference>
<evidence type="ECO:0000313" key="10">
    <source>
        <dbReference type="EMBL" id="BBF65448.1"/>
    </source>
</evidence>
<keyword evidence="5 6" id="KW-0449">Lipoprotein</keyword>
<keyword evidence="11" id="KW-1185">Reference proteome</keyword>
<evidence type="ECO:0000256" key="7">
    <source>
        <dbReference type="PROSITE-ProRule" id="PRU00339"/>
    </source>
</evidence>
<dbReference type="SUPFAM" id="SSF48452">
    <property type="entry name" value="TPR-like"/>
    <property type="match status" value="1"/>
</dbReference>
<keyword evidence="4 6" id="KW-0998">Cell outer membrane</keyword>
<comment type="subunit">
    <text evidence="6">Part of the Bam complex.</text>
</comment>
<evidence type="ECO:0000256" key="2">
    <source>
        <dbReference type="ARBA" id="ARBA00023136"/>
    </source>
</evidence>
<dbReference type="InterPro" id="IPR019734">
    <property type="entry name" value="TPR_rpt"/>
</dbReference>
<dbReference type="PROSITE" id="PS51257">
    <property type="entry name" value="PROKAR_LIPOPROTEIN"/>
    <property type="match status" value="1"/>
</dbReference>
<protein>
    <recommendedName>
        <fullName evidence="6">Outer membrane protein assembly factor BamD</fullName>
    </recommendedName>
</protein>
<evidence type="ECO:0000313" key="11">
    <source>
        <dbReference type="Proteomes" id="UP000280188"/>
    </source>
</evidence>
<dbReference type="PROSITE" id="PS50005">
    <property type="entry name" value="TPR"/>
    <property type="match status" value="1"/>
</dbReference>
<name>A0A2Z6IID0_ACIFI</name>
<dbReference type="HAMAP" id="MF_00922">
    <property type="entry name" value="OM_assembly_BamD"/>
    <property type="match status" value="1"/>
</dbReference>
<sequence length="261" mass="29334">MARHYRLLSFMSKRILMSLCCTALIAGCASTPNNHDSSTVSHESARALFQPAKHAMDRGDYAAAIKLFEDLETRYPYGPYAEQAQLDTAYSYYQRGDSEAAVAAAERFIKLHPANPYVDYAWYLKGIAHYQAIQGAQENPRPAEEALSTLDTLAKRWPHSVYAADARLRIAKIINILGQRNLDICKFYYVRHAYVASANRCNTVITRYQLSAAREEALYYLTRDYRHLNLPQLAQTTAAVLAYNYPGSKYLADLGSSAKPG</sequence>
<feature type="domain" description="Outer membrane lipoprotein BamD-like" evidence="9">
    <location>
        <begin position="44"/>
        <end position="237"/>
    </location>
</feature>
<keyword evidence="7" id="KW-0802">TPR repeat</keyword>
<keyword evidence="1 6" id="KW-0732">Signal</keyword>
<dbReference type="AlphaFoldDB" id="A0A2Z6IID0"/>
<comment type="similarity">
    <text evidence="6">Belongs to the BamD family.</text>
</comment>
<dbReference type="KEGG" id="afj:AFERRID_16660"/>
<dbReference type="Gene3D" id="1.25.40.10">
    <property type="entry name" value="Tetratricopeptide repeat domain"/>
    <property type="match status" value="1"/>
</dbReference>
<keyword evidence="2 6" id="KW-0472">Membrane</keyword>
<evidence type="ECO:0000256" key="4">
    <source>
        <dbReference type="ARBA" id="ARBA00023237"/>
    </source>
</evidence>
<gene>
    <name evidence="6" type="primary">bamD</name>
    <name evidence="10" type="ORF">AFERRID_16660</name>
</gene>
<evidence type="ECO:0000256" key="8">
    <source>
        <dbReference type="SAM" id="SignalP"/>
    </source>
</evidence>
<evidence type="ECO:0000256" key="6">
    <source>
        <dbReference type="HAMAP-Rule" id="MF_00922"/>
    </source>
</evidence>
<dbReference type="GO" id="GO:0043165">
    <property type="term" value="P:Gram-negative-bacterium-type cell outer membrane assembly"/>
    <property type="evidence" value="ECO:0007669"/>
    <property type="project" value="UniProtKB-UniRule"/>
</dbReference>
<dbReference type="InterPro" id="IPR011990">
    <property type="entry name" value="TPR-like_helical_dom_sf"/>
</dbReference>
<feature type="chain" id="PRO_5016470307" description="Outer membrane protein assembly factor BamD" evidence="8">
    <location>
        <begin position="24"/>
        <end position="261"/>
    </location>
</feature>
<feature type="signal peptide" evidence="8">
    <location>
        <begin position="1"/>
        <end position="23"/>
    </location>
</feature>
<evidence type="ECO:0000259" key="9">
    <source>
        <dbReference type="Pfam" id="PF13525"/>
    </source>
</evidence>
<evidence type="ECO:0000256" key="5">
    <source>
        <dbReference type="ARBA" id="ARBA00023288"/>
    </source>
</evidence>
<evidence type="ECO:0000256" key="3">
    <source>
        <dbReference type="ARBA" id="ARBA00023139"/>
    </source>
</evidence>
<evidence type="ECO:0000256" key="1">
    <source>
        <dbReference type="ARBA" id="ARBA00022729"/>
    </source>
</evidence>
<keyword evidence="3 6" id="KW-0564">Palmitate</keyword>
<feature type="repeat" description="TPR" evidence="7">
    <location>
        <begin position="82"/>
        <end position="115"/>
    </location>
</feature>
<comment type="subcellular location">
    <subcellularLocation>
        <location evidence="6">Cell outer membrane</location>
        <topology evidence="6">Lipid-anchor</topology>
    </subcellularLocation>
</comment>
<accession>A0A2Z6IID0</accession>
<dbReference type="Proteomes" id="UP000280188">
    <property type="component" value="Chromosome"/>
</dbReference>
<proteinExistence type="inferred from homology"/>
<comment type="function">
    <text evidence="6">Part of the outer membrane protein assembly complex, which is involved in assembly and insertion of beta-barrel proteins into the outer membrane.</text>
</comment>
<dbReference type="GO" id="GO:0051205">
    <property type="term" value="P:protein insertion into membrane"/>
    <property type="evidence" value="ECO:0007669"/>
    <property type="project" value="UniProtKB-UniRule"/>
</dbReference>
<dbReference type="Pfam" id="PF13525">
    <property type="entry name" value="YfiO"/>
    <property type="match status" value="1"/>
</dbReference>
<dbReference type="PANTHER" id="PTHR37423">
    <property type="entry name" value="SOLUBLE LYTIC MUREIN TRANSGLYCOSYLASE-RELATED"/>
    <property type="match status" value="1"/>
</dbReference>
<dbReference type="EMBL" id="AP018795">
    <property type="protein sequence ID" value="BBF65448.1"/>
    <property type="molecule type" value="Genomic_DNA"/>
</dbReference>
<dbReference type="PANTHER" id="PTHR37423:SF1">
    <property type="entry name" value="OUTER MEMBRANE PROTEIN ASSEMBLY FACTOR BAMD"/>
    <property type="match status" value="1"/>
</dbReference>
<dbReference type="NCBIfam" id="TIGR03302">
    <property type="entry name" value="OM_YfiO"/>
    <property type="match status" value="1"/>
</dbReference>
<reference evidence="10 11" key="1">
    <citation type="journal article" date="2018" name="Microbiol. Resour. Announc.">
        <title>Complete Genome Sequence of Acidithiobacillus ferridurans JCM 18981.</title>
        <authorList>
            <person name="Miyauchi T."/>
            <person name="Kouzuma A."/>
            <person name="Abe T."/>
            <person name="Watanabe K."/>
        </authorList>
    </citation>
    <scope>NUCLEOTIDE SEQUENCE [LARGE SCALE GENOMIC DNA]</scope>
    <source>
        <strain evidence="11">ATCC 33020 / DSM 29468 / JCM 18981 / 11Fe</strain>
    </source>
</reference>
<organism evidence="10 11">
    <name type="scientific">Acidithiobacillus ferridurans</name>
    <dbReference type="NCBI Taxonomy" id="1232575"/>
    <lineage>
        <taxon>Bacteria</taxon>
        <taxon>Pseudomonadati</taxon>
        <taxon>Pseudomonadota</taxon>
        <taxon>Acidithiobacillia</taxon>
        <taxon>Acidithiobacillales</taxon>
        <taxon>Acidithiobacillaceae</taxon>
        <taxon>Acidithiobacillus</taxon>
    </lineage>
</organism>
<dbReference type="InterPro" id="IPR039565">
    <property type="entry name" value="BamD-like"/>
</dbReference>